<gene>
    <name evidence="1" type="ordered locus">Dbac_1334</name>
</gene>
<protein>
    <submittedName>
        <fullName evidence="1">Uncharacterized protein</fullName>
    </submittedName>
</protein>
<dbReference type="HOGENOM" id="CLU_2952860_0_0_7"/>
<name>C7LSP1_DESBD</name>
<evidence type="ECO:0000313" key="2">
    <source>
        <dbReference type="Proteomes" id="UP000002216"/>
    </source>
</evidence>
<evidence type="ECO:0000313" key="1">
    <source>
        <dbReference type="EMBL" id="ACU89432.1"/>
    </source>
</evidence>
<accession>C7LSP1</accession>
<sequence length="59" mass="7014">MRQAALDDQEIMVRLNKIAGCEKNLKSPFDDLVYQEWWRWVQDPERESWGPNFKDCGGI</sequence>
<keyword evidence="2" id="KW-1185">Reference proteome</keyword>
<dbReference type="AlphaFoldDB" id="C7LSP1"/>
<organism evidence="1 2">
    <name type="scientific">Desulfomicrobium baculatum (strain DSM 4028 / VKM B-1378 / X)</name>
    <name type="common">Desulfovibrio baculatus</name>
    <dbReference type="NCBI Taxonomy" id="525897"/>
    <lineage>
        <taxon>Bacteria</taxon>
        <taxon>Pseudomonadati</taxon>
        <taxon>Thermodesulfobacteriota</taxon>
        <taxon>Desulfovibrionia</taxon>
        <taxon>Desulfovibrionales</taxon>
        <taxon>Desulfomicrobiaceae</taxon>
        <taxon>Desulfomicrobium</taxon>
    </lineage>
</organism>
<dbReference type="EMBL" id="CP001629">
    <property type="protein sequence ID" value="ACU89432.1"/>
    <property type="molecule type" value="Genomic_DNA"/>
</dbReference>
<proteinExistence type="predicted"/>
<reference evidence="1 2" key="1">
    <citation type="journal article" date="2009" name="Stand. Genomic Sci.">
        <title>Complete genome sequence of Desulfomicrobium baculatum type strain (X).</title>
        <authorList>
            <person name="Copeland A."/>
            <person name="Spring S."/>
            <person name="Goker M."/>
            <person name="Schneider S."/>
            <person name="Lapidus A."/>
            <person name="Del Rio T.G."/>
            <person name="Tice H."/>
            <person name="Cheng J.F."/>
            <person name="Chen F."/>
            <person name="Nolan M."/>
            <person name="Bruce D."/>
            <person name="Goodwin L."/>
            <person name="Pitluck S."/>
            <person name="Ivanova N."/>
            <person name="Mavrommatis K."/>
            <person name="Ovchinnikova G."/>
            <person name="Pati A."/>
            <person name="Chen A."/>
            <person name="Palaniappan K."/>
            <person name="Land M."/>
            <person name="Hauser L."/>
            <person name="Chang Y.J."/>
            <person name="Jeffries C.C."/>
            <person name="Meincke L."/>
            <person name="Sims D."/>
            <person name="Brettin T."/>
            <person name="Detter J.C."/>
            <person name="Han C."/>
            <person name="Chain P."/>
            <person name="Bristow J."/>
            <person name="Eisen J.A."/>
            <person name="Markowitz V."/>
            <person name="Hugenholtz P."/>
            <person name="Kyrpides N.C."/>
            <person name="Klenk H.P."/>
            <person name="Lucas S."/>
        </authorList>
    </citation>
    <scope>NUCLEOTIDE SEQUENCE [LARGE SCALE GENOMIC DNA]</scope>
    <source>
        <strain evidence="2">DSM 4028 / VKM B-1378 / X</strain>
    </source>
</reference>
<dbReference type="STRING" id="525897.Dbac_1334"/>
<dbReference type="KEGG" id="dba:Dbac_1334"/>
<dbReference type="Proteomes" id="UP000002216">
    <property type="component" value="Chromosome"/>
</dbReference>